<evidence type="ECO:0000256" key="4">
    <source>
        <dbReference type="ARBA" id="ARBA00023163"/>
    </source>
</evidence>
<gene>
    <name evidence="6" type="ORF">DSCA_30750</name>
</gene>
<dbReference type="InterPro" id="IPR036390">
    <property type="entry name" value="WH_DNA-bd_sf"/>
</dbReference>
<evidence type="ECO:0000313" key="7">
    <source>
        <dbReference type="Proteomes" id="UP000427906"/>
    </source>
</evidence>
<evidence type="ECO:0000256" key="1">
    <source>
        <dbReference type="ARBA" id="ARBA00009437"/>
    </source>
</evidence>
<dbReference type="InterPro" id="IPR005119">
    <property type="entry name" value="LysR_subst-bd"/>
</dbReference>
<protein>
    <submittedName>
        <fullName evidence="6">LysR family transcriptional regulator</fullName>
    </submittedName>
</protein>
<dbReference type="EMBL" id="AP021874">
    <property type="protein sequence ID" value="BBO69145.1"/>
    <property type="molecule type" value="Genomic_DNA"/>
</dbReference>
<keyword evidence="3" id="KW-0238">DNA-binding</keyword>
<accession>A0A5K7YL54</accession>
<evidence type="ECO:0000256" key="3">
    <source>
        <dbReference type="ARBA" id="ARBA00023125"/>
    </source>
</evidence>
<organism evidence="6 7">
    <name type="scientific">Desulfosarcina alkanivorans</name>
    <dbReference type="NCBI Taxonomy" id="571177"/>
    <lineage>
        <taxon>Bacteria</taxon>
        <taxon>Pseudomonadati</taxon>
        <taxon>Thermodesulfobacteriota</taxon>
        <taxon>Desulfobacteria</taxon>
        <taxon>Desulfobacterales</taxon>
        <taxon>Desulfosarcinaceae</taxon>
        <taxon>Desulfosarcina</taxon>
    </lineage>
</organism>
<reference evidence="6 7" key="1">
    <citation type="submission" date="2019-11" db="EMBL/GenBank/DDBJ databases">
        <title>Comparative genomics of hydrocarbon-degrading Desulfosarcina strains.</title>
        <authorList>
            <person name="Watanabe M."/>
            <person name="Kojima H."/>
            <person name="Fukui M."/>
        </authorList>
    </citation>
    <scope>NUCLEOTIDE SEQUENCE [LARGE SCALE GENOMIC DNA]</scope>
    <source>
        <strain evidence="6 7">PL12</strain>
    </source>
</reference>
<dbReference type="OrthoDB" id="9808620at2"/>
<evidence type="ECO:0000313" key="6">
    <source>
        <dbReference type="EMBL" id="BBO69145.1"/>
    </source>
</evidence>
<dbReference type="Gene3D" id="1.10.10.10">
    <property type="entry name" value="Winged helix-like DNA-binding domain superfamily/Winged helix DNA-binding domain"/>
    <property type="match status" value="1"/>
</dbReference>
<proteinExistence type="inferred from homology"/>
<dbReference type="InterPro" id="IPR036388">
    <property type="entry name" value="WH-like_DNA-bd_sf"/>
</dbReference>
<name>A0A5K7YL54_9BACT</name>
<dbReference type="SUPFAM" id="SSF46785">
    <property type="entry name" value="Winged helix' DNA-binding domain"/>
    <property type="match status" value="1"/>
</dbReference>
<dbReference type="Pfam" id="PF03466">
    <property type="entry name" value="LysR_substrate"/>
    <property type="match status" value="1"/>
</dbReference>
<sequence length="300" mass="33063">MDLWQLHIFLKVIDLKSFSRAGRAVHLSQPTISSHIKDLEDHFDCRLIDRLAKEALPTKAGRLLYRYAKRMISLRDETESAMAEFKGKVKGSLDLGGSTIPGAFVLPAIIGAFTQRFPEVSVSLSIADTQQTIDAILSGDLEMGVVGAVCTHAAISQTHLVEDELCLVVPADHRWAEKKRITMKQLASEPFIIRENGSGTLKSIQASFSEAGLSLNDLKVVARIGSTEAIRQGIKNRMGVSILSAIAVSDDVAAGNLRKLTIDGLNLKRAFYLTHHRHRSISPLCRTFMDFINDRVLDES</sequence>
<dbReference type="GO" id="GO:0000976">
    <property type="term" value="F:transcription cis-regulatory region binding"/>
    <property type="evidence" value="ECO:0007669"/>
    <property type="project" value="TreeGrafter"/>
</dbReference>
<dbReference type="PANTHER" id="PTHR30126">
    <property type="entry name" value="HTH-TYPE TRANSCRIPTIONAL REGULATOR"/>
    <property type="match status" value="1"/>
</dbReference>
<evidence type="ECO:0000256" key="2">
    <source>
        <dbReference type="ARBA" id="ARBA00023015"/>
    </source>
</evidence>
<keyword evidence="4" id="KW-0804">Transcription</keyword>
<dbReference type="Pfam" id="PF00126">
    <property type="entry name" value="HTH_1"/>
    <property type="match status" value="1"/>
</dbReference>
<dbReference type="AlphaFoldDB" id="A0A5K7YL54"/>
<dbReference type="PRINTS" id="PR00039">
    <property type="entry name" value="HTHLYSR"/>
</dbReference>
<dbReference type="KEGG" id="dalk:DSCA_30750"/>
<dbReference type="SUPFAM" id="SSF53850">
    <property type="entry name" value="Periplasmic binding protein-like II"/>
    <property type="match status" value="1"/>
</dbReference>
<dbReference type="PROSITE" id="PS50931">
    <property type="entry name" value="HTH_LYSR"/>
    <property type="match status" value="1"/>
</dbReference>
<feature type="domain" description="HTH lysR-type" evidence="5">
    <location>
        <begin position="1"/>
        <end position="58"/>
    </location>
</feature>
<dbReference type="InterPro" id="IPR047788">
    <property type="entry name" value="LysR-like_Sec_metab"/>
</dbReference>
<dbReference type="NCBIfam" id="NF040786">
    <property type="entry name" value="LysR_Sec_metab"/>
    <property type="match status" value="1"/>
</dbReference>
<dbReference type="CDD" id="cd08420">
    <property type="entry name" value="PBP2_CysL_like"/>
    <property type="match status" value="1"/>
</dbReference>
<dbReference type="FunFam" id="1.10.10.10:FF:000001">
    <property type="entry name" value="LysR family transcriptional regulator"/>
    <property type="match status" value="1"/>
</dbReference>
<dbReference type="GO" id="GO:0003700">
    <property type="term" value="F:DNA-binding transcription factor activity"/>
    <property type="evidence" value="ECO:0007669"/>
    <property type="project" value="InterPro"/>
</dbReference>
<dbReference type="InterPro" id="IPR000847">
    <property type="entry name" value="LysR_HTH_N"/>
</dbReference>
<comment type="similarity">
    <text evidence="1">Belongs to the LysR transcriptional regulatory family.</text>
</comment>
<dbReference type="Gene3D" id="3.40.190.290">
    <property type="match status" value="1"/>
</dbReference>
<dbReference type="PANTHER" id="PTHR30126:SF64">
    <property type="entry name" value="HTH-TYPE TRANSCRIPTIONAL REGULATOR CITR"/>
    <property type="match status" value="1"/>
</dbReference>
<keyword evidence="2" id="KW-0805">Transcription regulation</keyword>
<keyword evidence="7" id="KW-1185">Reference proteome</keyword>
<dbReference type="Proteomes" id="UP000427906">
    <property type="component" value="Chromosome"/>
</dbReference>
<dbReference type="RefSeq" id="WP_155317224.1">
    <property type="nucleotide sequence ID" value="NZ_AP021874.1"/>
</dbReference>
<evidence type="ECO:0000259" key="5">
    <source>
        <dbReference type="PROSITE" id="PS50931"/>
    </source>
</evidence>